<dbReference type="Gene3D" id="3.30.310.70">
    <property type="entry name" value="TT1751-like domain"/>
    <property type="match status" value="1"/>
</dbReference>
<keyword evidence="3" id="KW-1185">Reference proteome</keyword>
<organism evidence="2 3">
    <name type="scientific">Nocardia rhizosphaerihabitans</name>
    <dbReference type="NCBI Taxonomy" id="1691570"/>
    <lineage>
        <taxon>Bacteria</taxon>
        <taxon>Bacillati</taxon>
        <taxon>Actinomycetota</taxon>
        <taxon>Actinomycetes</taxon>
        <taxon>Mycobacteriales</taxon>
        <taxon>Nocardiaceae</taxon>
        <taxon>Nocardia</taxon>
    </lineage>
</organism>
<reference evidence="3" key="1">
    <citation type="journal article" date="2019" name="Int. J. Syst. Evol. Microbiol.">
        <title>The Global Catalogue of Microorganisms (GCM) 10K type strain sequencing project: providing services to taxonomists for standard genome sequencing and annotation.</title>
        <authorList>
            <consortium name="The Broad Institute Genomics Platform"/>
            <consortium name="The Broad Institute Genome Sequencing Center for Infectious Disease"/>
            <person name="Wu L."/>
            <person name="Ma J."/>
        </authorList>
    </citation>
    <scope>NUCLEOTIDE SEQUENCE [LARGE SCALE GENOMIC DNA]</scope>
    <source>
        <strain evidence="3">CGMCC 4.7329</strain>
    </source>
</reference>
<dbReference type="EMBL" id="BMNE01000003">
    <property type="protein sequence ID" value="GGN78842.1"/>
    <property type="molecule type" value="Genomic_DNA"/>
</dbReference>
<protein>
    <recommendedName>
        <fullName evidence="1">DUF302 domain-containing protein</fullName>
    </recommendedName>
</protein>
<accession>A0ABQ2KBY1</accession>
<dbReference type="InterPro" id="IPR035923">
    <property type="entry name" value="TT1751-like_sf"/>
</dbReference>
<evidence type="ECO:0000259" key="1">
    <source>
        <dbReference type="Pfam" id="PF03625"/>
    </source>
</evidence>
<feature type="domain" description="DUF302" evidence="1">
    <location>
        <begin position="1"/>
        <end position="40"/>
    </location>
</feature>
<evidence type="ECO:0000313" key="2">
    <source>
        <dbReference type="EMBL" id="GGN78842.1"/>
    </source>
</evidence>
<gene>
    <name evidence="2" type="ORF">GCM10011610_26820</name>
</gene>
<proteinExistence type="predicted"/>
<sequence length="41" mass="4490">MKATLKAKIGADIEDYRILGACNPPLAHRAVSADRDCCTDW</sequence>
<comment type="caution">
    <text evidence="2">The sequence shown here is derived from an EMBL/GenBank/DDBJ whole genome shotgun (WGS) entry which is preliminary data.</text>
</comment>
<name>A0ABQ2KBY1_9NOCA</name>
<dbReference type="InterPro" id="IPR005180">
    <property type="entry name" value="DUF302"/>
</dbReference>
<evidence type="ECO:0000313" key="3">
    <source>
        <dbReference type="Proteomes" id="UP000658127"/>
    </source>
</evidence>
<dbReference type="SUPFAM" id="SSF103247">
    <property type="entry name" value="TT1751-like"/>
    <property type="match status" value="1"/>
</dbReference>
<dbReference type="Proteomes" id="UP000658127">
    <property type="component" value="Unassembled WGS sequence"/>
</dbReference>
<dbReference type="Pfam" id="PF03625">
    <property type="entry name" value="DUF302"/>
    <property type="match status" value="1"/>
</dbReference>